<name>A0A922L5M0_DERFA</name>
<feature type="transmembrane region" description="Helical" evidence="2">
    <location>
        <begin position="193"/>
        <end position="213"/>
    </location>
</feature>
<dbReference type="EMBL" id="ASGP02000003">
    <property type="protein sequence ID" value="KAH9517975.1"/>
    <property type="molecule type" value="Genomic_DNA"/>
</dbReference>
<feature type="compositionally biased region" description="Low complexity" evidence="1">
    <location>
        <begin position="22"/>
        <end position="32"/>
    </location>
</feature>
<keyword evidence="2" id="KW-0472">Membrane</keyword>
<dbReference type="Proteomes" id="UP000790347">
    <property type="component" value="Unassembled WGS sequence"/>
</dbReference>
<comment type="caution">
    <text evidence="3">The sequence shown here is derived from an EMBL/GenBank/DDBJ whole genome shotgun (WGS) entry which is preliminary data.</text>
</comment>
<sequence length="262" mass="30510">MMKKTNLVTVPNDDDDHHHSNDGQNEQNNNVDDQVMMNTTTVVNYNNNDDNDNTHPHHHHHHHHRSYCDAKTNVLELSSSSAITKKPNNNNNNLFESDRYCNIIREILDSRSINSARSCSTCCSATINSPSSDKSLIITIIDDGDYDDDDDDVKKQNNDKILAMDTQKTLKKRTIVHCNLCDYLHRILRYIKFIDVLFMIASLLFTLIMFLLLRPDFQITNAHSILLFILIWLSITSIYLLYPTFKRWFFYWNPGFSLTRPN</sequence>
<feature type="region of interest" description="Disordered" evidence="1">
    <location>
        <begin position="1"/>
        <end position="32"/>
    </location>
</feature>
<accession>A0A922L5M0</accession>
<evidence type="ECO:0000256" key="1">
    <source>
        <dbReference type="SAM" id="MobiDB-lite"/>
    </source>
</evidence>
<feature type="transmembrane region" description="Helical" evidence="2">
    <location>
        <begin position="225"/>
        <end position="242"/>
    </location>
</feature>
<evidence type="ECO:0000313" key="4">
    <source>
        <dbReference type="Proteomes" id="UP000790347"/>
    </source>
</evidence>
<feature type="region of interest" description="Disordered" evidence="1">
    <location>
        <begin position="46"/>
        <end position="67"/>
    </location>
</feature>
<proteinExistence type="predicted"/>
<protein>
    <submittedName>
        <fullName evidence="3">Uncharacterized protein</fullName>
    </submittedName>
</protein>
<dbReference type="AlphaFoldDB" id="A0A922L5M0"/>
<keyword evidence="2" id="KW-0812">Transmembrane</keyword>
<organism evidence="3 4">
    <name type="scientific">Dermatophagoides farinae</name>
    <name type="common">American house dust mite</name>
    <dbReference type="NCBI Taxonomy" id="6954"/>
    <lineage>
        <taxon>Eukaryota</taxon>
        <taxon>Metazoa</taxon>
        <taxon>Ecdysozoa</taxon>
        <taxon>Arthropoda</taxon>
        <taxon>Chelicerata</taxon>
        <taxon>Arachnida</taxon>
        <taxon>Acari</taxon>
        <taxon>Acariformes</taxon>
        <taxon>Sarcoptiformes</taxon>
        <taxon>Astigmata</taxon>
        <taxon>Psoroptidia</taxon>
        <taxon>Analgoidea</taxon>
        <taxon>Pyroglyphidae</taxon>
        <taxon>Dermatophagoidinae</taxon>
        <taxon>Dermatophagoides</taxon>
    </lineage>
</organism>
<evidence type="ECO:0000256" key="2">
    <source>
        <dbReference type="SAM" id="Phobius"/>
    </source>
</evidence>
<reference evidence="3" key="1">
    <citation type="submission" date="2013-05" db="EMBL/GenBank/DDBJ databases">
        <authorList>
            <person name="Yim A.K.Y."/>
            <person name="Chan T.F."/>
            <person name="Ji K.M."/>
            <person name="Liu X.Y."/>
            <person name="Zhou J.W."/>
            <person name="Li R.Q."/>
            <person name="Yang K.Y."/>
            <person name="Li J."/>
            <person name="Li M."/>
            <person name="Law P.T.W."/>
            <person name="Wu Y.L."/>
            <person name="Cai Z.L."/>
            <person name="Qin H."/>
            <person name="Bao Y."/>
            <person name="Leung R.K.K."/>
            <person name="Ng P.K.S."/>
            <person name="Zou J."/>
            <person name="Zhong X.J."/>
            <person name="Ran P.X."/>
            <person name="Zhong N.S."/>
            <person name="Liu Z.G."/>
            <person name="Tsui S.K.W."/>
        </authorList>
    </citation>
    <scope>NUCLEOTIDE SEQUENCE</scope>
    <source>
        <strain evidence="3">Derf</strain>
        <tissue evidence="3">Whole organism</tissue>
    </source>
</reference>
<evidence type="ECO:0000313" key="3">
    <source>
        <dbReference type="EMBL" id="KAH9517975.1"/>
    </source>
</evidence>
<feature type="compositionally biased region" description="Basic residues" evidence="1">
    <location>
        <begin position="56"/>
        <end position="65"/>
    </location>
</feature>
<reference evidence="3" key="2">
    <citation type="journal article" date="2022" name="Res Sq">
        <title>Comparative Genomics Reveals Insights into the Divergent Evolution of Astigmatic Mites and Household Pest Adaptations.</title>
        <authorList>
            <person name="Xiong Q."/>
            <person name="Wan A.T.-Y."/>
            <person name="Liu X.-Y."/>
            <person name="Fung C.S.-H."/>
            <person name="Xiao X."/>
            <person name="Malainual N."/>
            <person name="Hou J."/>
            <person name="Wang L."/>
            <person name="Wang M."/>
            <person name="Yang K."/>
            <person name="Cui Y."/>
            <person name="Leung E."/>
            <person name="Nong W."/>
            <person name="Shin S.-K."/>
            <person name="Au S."/>
            <person name="Jeong K.Y."/>
            <person name="Chew F.T."/>
            <person name="Hui J."/>
            <person name="Leung T.F."/>
            <person name="Tungtrongchitr A."/>
            <person name="Zhong N."/>
            <person name="Liu Z."/>
            <person name="Tsui S."/>
        </authorList>
    </citation>
    <scope>NUCLEOTIDE SEQUENCE</scope>
    <source>
        <strain evidence="3">Derf</strain>
        <tissue evidence="3">Whole organism</tissue>
    </source>
</reference>
<gene>
    <name evidence="3" type="ORF">DERF_008581</name>
</gene>
<keyword evidence="2" id="KW-1133">Transmembrane helix</keyword>
<keyword evidence="4" id="KW-1185">Reference proteome</keyword>